<feature type="region of interest" description="Disordered" evidence="1">
    <location>
        <begin position="1"/>
        <end position="36"/>
    </location>
</feature>
<sequence length="80" mass="7958">MSSPAEQSGAGASGTASVEPTGTDGADPTDWYDREVPGIVAGLEASGRLGTQTSDAAWELLARGRARAALELVLGAVDAA</sequence>
<protein>
    <submittedName>
        <fullName evidence="2">Uncharacterized protein</fullName>
    </submittedName>
</protein>
<evidence type="ECO:0000256" key="1">
    <source>
        <dbReference type="SAM" id="MobiDB-lite"/>
    </source>
</evidence>
<reference evidence="3" key="1">
    <citation type="submission" date="2016-10" db="EMBL/GenBank/DDBJ databases">
        <authorList>
            <person name="Varghese N."/>
            <person name="Submissions S."/>
        </authorList>
    </citation>
    <scope>NUCLEOTIDE SEQUENCE [LARGE SCALE GENOMIC DNA]</scope>
    <source>
        <strain evidence="3">CGMCC 1.7736</strain>
    </source>
</reference>
<evidence type="ECO:0000313" key="3">
    <source>
        <dbReference type="Proteomes" id="UP000198531"/>
    </source>
</evidence>
<dbReference type="EMBL" id="FOYT01000006">
    <property type="protein sequence ID" value="SFR74535.1"/>
    <property type="molecule type" value="Genomic_DNA"/>
</dbReference>
<proteinExistence type="predicted"/>
<keyword evidence="3" id="KW-1185">Reference proteome</keyword>
<evidence type="ECO:0000313" key="2">
    <source>
        <dbReference type="EMBL" id="SFR74535.1"/>
    </source>
</evidence>
<dbReference type="AlphaFoldDB" id="A0A1I6J6F3"/>
<dbReference type="RefSeq" id="WP_191452513.1">
    <property type="nucleotide sequence ID" value="NZ_FOYT01000006.1"/>
</dbReference>
<dbReference type="Proteomes" id="UP000198531">
    <property type="component" value="Unassembled WGS sequence"/>
</dbReference>
<organism evidence="2 3">
    <name type="scientific">Halogeometricum rufum</name>
    <dbReference type="NCBI Taxonomy" id="553469"/>
    <lineage>
        <taxon>Archaea</taxon>
        <taxon>Methanobacteriati</taxon>
        <taxon>Methanobacteriota</taxon>
        <taxon>Stenosarchaea group</taxon>
        <taxon>Halobacteria</taxon>
        <taxon>Halobacteriales</taxon>
        <taxon>Haloferacaceae</taxon>
        <taxon>Halogeometricum</taxon>
    </lineage>
</organism>
<name>A0A1I6J6F3_9EURY</name>
<accession>A0A1I6J6F3</accession>
<gene>
    <name evidence="2" type="ORF">SAMN04487947_4108</name>
</gene>